<evidence type="ECO:0000313" key="1">
    <source>
        <dbReference type="EMBL" id="MCP8968923.1"/>
    </source>
</evidence>
<sequence length="102" mass="11466">MNKSFAAVGIFSIVLAALLILLCPDEQDFVKYIEQKQDISCSGTSLVCEQNGVKMTLAETHIRKGVFFMTGERTFEYEGHRLKVWSFGMLGTFFGTRVTETT</sequence>
<keyword evidence="2" id="KW-1185">Reference proteome</keyword>
<protein>
    <submittedName>
        <fullName evidence="1">Uncharacterized protein</fullName>
    </submittedName>
</protein>
<dbReference type="RefSeq" id="WP_254758832.1">
    <property type="nucleotide sequence ID" value="NZ_JANCLT010000004.1"/>
</dbReference>
<organism evidence="1 2">
    <name type="scientific">Ectobacillus ponti</name>
    <dbReference type="NCBI Taxonomy" id="2961894"/>
    <lineage>
        <taxon>Bacteria</taxon>
        <taxon>Bacillati</taxon>
        <taxon>Bacillota</taxon>
        <taxon>Bacilli</taxon>
        <taxon>Bacillales</taxon>
        <taxon>Bacillaceae</taxon>
        <taxon>Ectobacillus</taxon>
    </lineage>
</organism>
<reference evidence="1" key="1">
    <citation type="submission" date="2022-07" db="EMBL/GenBank/DDBJ databases">
        <authorList>
            <person name="Li W.-J."/>
            <person name="Deng Q.-Q."/>
        </authorList>
    </citation>
    <scope>NUCLEOTIDE SEQUENCE</scope>
    <source>
        <strain evidence="1">SYSU M60031</strain>
    </source>
</reference>
<proteinExistence type="predicted"/>
<name>A0AA42BSY2_9BACI</name>
<dbReference type="EMBL" id="JANCLT010000004">
    <property type="protein sequence ID" value="MCP8968923.1"/>
    <property type="molecule type" value="Genomic_DNA"/>
</dbReference>
<gene>
    <name evidence="1" type="ORF">NK662_10275</name>
</gene>
<comment type="caution">
    <text evidence="1">The sequence shown here is derived from an EMBL/GenBank/DDBJ whole genome shotgun (WGS) entry which is preliminary data.</text>
</comment>
<dbReference type="AlphaFoldDB" id="A0AA42BSY2"/>
<evidence type="ECO:0000313" key="2">
    <source>
        <dbReference type="Proteomes" id="UP001156102"/>
    </source>
</evidence>
<dbReference type="Proteomes" id="UP001156102">
    <property type="component" value="Unassembled WGS sequence"/>
</dbReference>
<accession>A0AA42BSY2</accession>